<organism evidence="2 3">
    <name type="scientific">Ephemerocybe angulata</name>
    <dbReference type="NCBI Taxonomy" id="980116"/>
    <lineage>
        <taxon>Eukaryota</taxon>
        <taxon>Fungi</taxon>
        <taxon>Dikarya</taxon>
        <taxon>Basidiomycota</taxon>
        <taxon>Agaricomycotina</taxon>
        <taxon>Agaricomycetes</taxon>
        <taxon>Agaricomycetidae</taxon>
        <taxon>Agaricales</taxon>
        <taxon>Agaricineae</taxon>
        <taxon>Psathyrellaceae</taxon>
        <taxon>Ephemerocybe</taxon>
    </lineage>
</organism>
<dbReference type="InterPro" id="IPR036047">
    <property type="entry name" value="F-box-like_dom_sf"/>
</dbReference>
<evidence type="ECO:0000259" key="1">
    <source>
        <dbReference type="Pfam" id="PF12937"/>
    </source>
</evidence>
<feature type="domain" description="F-box" evidence="1">
    <location>
        <begin position="36"/>
        <end position="87"/>
    </location>
</feature>
<dbReference type="Pfam" id="PF12937">
    <property type="entry name" value="F-box-like"/>
    <property type="match status" value="1"/>
</dbReference>
<dbReference type="EMBL" id="JAACJK010000001">
    <property type="protein sequence ID" value="KAF5342672.1"/>
    <property type="molecule type" value="Genomic_DNA"/>
</dbReference>
<dbReference type="Proteomes" id="UP000541558">
    <property type="component" value="Unassembled WGS sequence"/>
</dbReference>
<dbReference type="OrthoDB" id="3365698at2759"/>
<dbReference type="AlphaFoldDB" id="A0A8H5FN56"/>
<dbReference type="InterPro" id="IPR001810">
    <property type="entry name" value="F-box_dom"/>
</dbReference>
<evidence type="ECO:0000313" key="2">
    <source>
        <dbReference type="EMBL" id="KAF5342672.1"/>
    </source>
</evidence>
<name>A0A8H5FN56_9AGAR</name>
<proteinExistence type="predicted"/>
<dbReference type="Gene3D" id="1.20.1280.50">
    <property type="match status" value="1"/>
</dbReference>
<reference evidence="2 3" key="1">
    <citation type="journal article" date="2020" name="ISME J.">
        <title>Uncovering the hidden diversity of litter-decomposition mechanisms in mushroom-forming fungi.</title>
        <authorList>
            <person name="Floudas D."/>
            <person name="Bentzer J."/>
            <person name="Ahren D."/>
            <person name="Johansson T."/>
            <person name="Persson P."/>
            <person name="Tunlid A."/>
        </authorList>
    </citation>
    <scope>NUCLEOTIDE SEQUENCE [LARGE SCALE GENOMIC DNA]</scope>
    <source>
        <strain evidence="2 3">CBS 175.51</strain>
    </source>
</reference>
<protein>
    <recommendedName>
        <fullName evidence="1">F-box domain-containing protein</fullName>
    </recommendedName>
</protein>
<comment type="caution">
    <text evidence="2">The sequence shown here is derived from an EMBL/GenBank/DDBJ whole genome shotgun (WGS) entry which is preliminary data.</text>
</comment>
<evidence type="ECO:0000313" key="3">
    <source>
        <dbReference type="Proteomes" id="UP000541558"/>
    </source>
</evidence>
<gene>
    <name evidence="2" type="ORF">D9611_001280</name>
</gene>
<keyword evidence="3" id="KW-1185">Reference proteome</keyword>
<dbReference type="SUPFAM" id="SSF81383">
    <property type="entry name" value="F-box domain"/>
    <property type="match status" value="1"/>
</dbReference>
<sequence length="125" mass="14358">MMNLPIWIPSKVTELVSAIFVSKARHRAHNAAAPVNQLPPEILAQIFEFASAEVRDTSMDWIALTHTCQYWRNAALGHPRLWSRFSFLRPQPWIRAGHARTVWRHADHGGTITGFRHKLDDTKKP</sequence>
<accession>A0A8H5FN56</accession>